<dbReference type="EMBL" id="JPMI01000136">
    <property type="protein sequence ID" value="KFA91625.1"/>
    <property type="molecule type" value="Genomic_DNA"/>
</dbReference>
<accession>A0A084ST40</accession>
<gene>
    <name evidence="3" type="ORF">Q664_20795</name>
</gene>
<dbReference type="RefSeq" id="WP_043397969.1">
    <property type="nucleotide sequence ID" value="NZ_JPMI01000136.1"/>
</dbReference>
<dbReference type="AlphaFoldDB" id="A0A084ST40"/>
<evidence type="ECO:0000256" key="2">
    <source>
        <dbReference type="SAM" id="Phobius"/>
    </source>
</evidence>
<evidence type="ECO:0000313" key="4">
    <source>
        <dbReference type="Proteomes" id="UP000028547"/>
    </source>
</evidence>
<reference evidence="3 4" key="1">
    <citation type="submission" date="2014-07" db="EMBL/GenBank/DDBJ databases">
        <title>Draft Genome Sequence of Gephyronic Acid Producer, Cystobacter violaceus Strain Cb vi76.</title>
        <authorList>
            <person name="Stevens D.C."/>
            <person name="Young J."/>
            <person name="Carmichael R."/>
            <person name="Tan J."/>
            <person name="Taylor R.E."/>
        </authorList>
    </citation>
    <scope>NUCLEOTIDE SEQUENCE [LARGE SCALE GENOMIC DNA]</scope>
    <source>
        <strain evidence="3 4">Cb vi76</strain>
    </source>
</reference>
<feature type="transmembrane region" description="Helical" evidence="2">
    <location>
        <begin position="20"/>
        <end position="39"/>
    </location>
</feature>
<evidence type="ECO:0000313" key="3">
    <source>
        <dbReference type="EMBL" id="KFA91625.1"/>
    </source>
</evidence>
<protein>
    <submittedName>
        <fullName evidence="3">Uncharacterized protein</fullName>
    </submittedName>
</protein>
<feature type="transmembrane region" description="Helical" evidence="2">
    <location>
        <begin position="142"/>
        <end position="165"/>
    </location>
</feature>
<feature type="region of interest" description="Disordered" evidence="1">
    <location>
        <begin position="342"/>
        <end position="365"/>
    </location>
</feature>
<evidence type="ECO:0000256" key="1">
    <source>
        <dbReference type="SAM" id="MobiDB-lite"/>
    </source>
</evidence>
<name>A0A084ST40_9BACT</name>
<comment type="caution">
    <text evidence="3">The sequence shown here is derived from an EMBL/GenBank/DDBJ whole genome shotgun (WGS) entry which is preliminary data.</text>
</comment>
<sequence length="365" mass="38112">MPLSIQLQEREDFEVRTLRALGGGVAAGLLAVAASRLYVQVDAGFFAVAGAALAGARTDWKVRVGMLLGFPVLLNVPDMLFIPSPLSEACTGALAAGVVGWLGTRWKPRPLQVLAGAVGAGALVPLGLYVKTVMDARLFDGRLGAVGTVLGMAAVALFWSVGMLATHVTVHGNAVEARGTALEKQLSGEAQGLVSRAVTLYRQCQKEAARLTPGPGKTELVGVLEKMAREVFSLAESHAELEAQLRAVHQSDVDAQVKELRDKAAAATDAVARRQLELAASSLGEELNHLDLLGRKRERLLAQLHAQVALLERARVSLVGVKGGDIGSKGAQAEQLARKLAALGQEDSGSAPAPAPLPESTKVGS</sequence>
<dbReference type="Proteomes" id="UP000028547">
    <property type="component" value="Unassembled WGS sequence"/>
</dbReference>
<keyword evidence="2" id="KW-0812">Transmembrane</keyword>
<keyword evidence="2" id="KW-1133">Transmembrane helix</keyword>
<keyword evidence="2" id="KW-0472">Membrane</keyword>
<proteinExistence type="predicted"/>
<feature type="transmembrane region" description="Helical" evidence="2">
    <location>
        <begin position="111"/>
        <end position="130"/>
    </location>
</feature>
<organism evidence="3 4">
    <name type="scientific">Archangium violaceum Cb vi76</name>
    <dbReference type="NCBI Taxonomy" id="1406225"/>
    <lineage>
        <taxon>Bacteria</taxon>
        <taxon>Pseudomonadati</taxon>
        <taxon>Myxococcota</taxon>
        <taxon>Myxococcia</taxon>
        <taxon>Myxococcales</taxon>
        <taxon>Cystobacterineae</taxon>
        <taxon>Archangiaceae</taxon>
        <taxon>Archangium</taxon>
    </lineage>
</organism>